<dbReference type="Gene3D" id="3.10.10.10">
    <property type="entry name" value="HIV Type 1 Reverse Transcriptase, subunit A, domain 1"/>
    <property type="match status" value="1"/>
</dbReference>
<accession>A0ABD3IHG1</accession>
<proteinExistence type="predicted"/>
<dbReference type="PANTHER" id="PTHR37984">
    <property type="entry name" value="PROTEIN CBG26694"/>
    <property type="match status" value="1"/>
</dbReference>
<reference evidence="5 6" key="1">
    <citation type="submission" date="2024-09" db="EMBL/GenBank/DDBJ databases">
        <title>Chromosome-scale assembly of Riccia sorocarpa.</title>
        <authorList>
            <person name="Paukszto L."/>
        </authorList>
    </citation>
    <scope>NUCLEOTIDE SEQUENCE [LARGE SCALE GENOMIC DNA]</scope>
    <source>
        <strain evidence="5">LP-2024</strain>
        <tissue evidence="5">Aerial parts of the thallus</tissue>
    </source>
</reference>
<dbReference type="Pfam" id="PF17919">
    <property type="entry name" value="RT_RNaseH_2"/>
    <property type="match status" value="1"/>
</dbReference>
<dbReference type="InterPro" id="IPR050951">
    <property type="entry name" value="Retrovirus_Pol_polyprotein"/>
</dbReference>
<dbReference type="SUPFAM" id="SSF56672">
    <property type="entry name" value="DNA/RNA polymerases"/>
    <property type="match status" value="1"/>
</dbReference>
<evidence type="ECO:0000256" key="3">
    <source>
        <dbReference type="SAM" id="MobiDB-lite"/>
    </source>
</evidence>
<evidence type="ECO:0000256" key="1">
    <source>
        <dbReference type="ARBA" id="ARBA00023268"/>
    </source>
</evidence>
<organism evidence="5 6">
    <name type="scientific">Riccia sorocarpa</name>
    <dbReference type="NCBI Taxonomy" id="122646"/>
    <lineage>
        <taxon>Eukaryota</taxon>
        <taxon>Viridiplantae</taxon>
        <taxon>Streptophyta</taxon>
        <taxon>Embryophyta</taxon>
        <taxon>Marchantiophyta</taxon>
        <taxon>Marchantiopsida</taxon>
        <taxon>Marchantiidae</taxon>
        <taxon>Marchantiales</taxon>
        <taxon>Ricciaceae</taxon>
        <taxon>Riccia</taxon>
    </lineage>
</organism>
<dbReference type="FunFam" id="3.30.70.270:FF:000020">
    <property type="entry name" value="Transposon Tf2-6 polyprotein-like Protein"/>
    <property type="match status" value="1"/>
</dbReference>
<dbReference type="Gene3D" id="3.30.70.270">
    <property type="match status" value="1"/>
</dbReference>
<dbReference type="InterPro" id="IPR036397">
    <property type="entry name" value="RNaseH_sf"/>
</dbReference>
<dbReference type="InterPro" id="IPR043502">
    <property type="entry name" value="DNA/RNA_pol_sf"/>
</dbReference>
<feature type="region of interest" description="Disordered" evidence="3">
    <location>
        <begin position="984"/>
        <end position="1007"/>
    </location>
</feature>
<evidence type="ECO:0000259" key="4">
    <source>
        <dbReference type="Pfam" id="PF17919"/>
    </source>
</evidence>
<sequence>MSSEELSPSDDVGCTGFEECLENGFAVHRSVKDLPMWERKMLQKIQKDLVLCGVLDCDEKIEGVYEELGWDDSLSELASIGDGDEDKVVQIHSREVYSLMEAFRAHEVLVETKYKTVAKKVKPVAASLLEDAKKLTEQASRERSLRDAKKVGHKFTEVTLDDLKIGLDGSLLPSERLQLREMLKNHGKAFAFKPAEIGCVDPNVVTPMIIFTVPHVPWDLRPIHVPMAHLPKLIELLKEKMGMRILEPSFAPYSSRWFTVPKKNGSLRFIQDMQPVNGVTIKNAGVGPIVDEFADAFAGRASIRWVICTLVTTSFSLLKVLRDFIPEKTMPFLDDVPIKGCREDEKDETLDSRGCRRYVSEYIEDCERILKRLEEVNLTLSGVKSTFGVREVVIVGHLCGWFGRKPEAAKIDAIQRIREVCKSLSEVRRFLGMCVFYYIWIPHYAHIAEPLYALSRKGQKFRWEEKHVDAMRRLKTLLSSAPVLGRVDYRCGRPVILTVDTSPIAIGWAVGQDDENGNRIAVRFGAKVLSSRQREYPQVKRELWGVVTTMKAERNYLIGAVVVVETDCLLLLGMITNCSTPDMTMFNWVAYIKSVNPEFKHIVGKENAVAYMLSRTRYDGEEEMIEESEDIGEQFYSVSEVGVNSDVGFREDLYEGEWLDIGRYLKALCRQEGWTDEEFRKIRKKAYNFRLEGGYLSKRPKRRIGVPLRVVCDAEAQLRLMAEFHESLWAGHRGIWATYNKLKERYGCVGKVTADRGELDVQESMEIFQKYGVKLALTMAYNPEGNAKSERGHPPIMKALVKACNGRVKQWPRLLPFALWADRTTHSSVTGYMPAELIQGQKPIMPVEELNPTWSVLPWMDNLTREELLELRIRQLEQREEDVRLALEKLKIARLKNKDTFDKKHRLRPRPIEEGDWVLVYDSSLDNQHSTLRKFSRRWFGPYVVLRVLDNAAYMLREFDGTPLRVPIAGKRVKIFKRRDEEAEFADMAEDEEEDSDEEEDLEEEVT</sequence>
<evidence type="ECO:0000256" key="2">
    <source>
        <dbReference type="SAM" id="Coils"/>
    </source>
</evidence>
<dbReference type="Gene3D" id="3.30.420.10">
    <property type="entry name" value="Ribonuclease H-like superfamily/Ribonuclease H"/>
    <property type="match status" value="1"/>
</dbReference>
<keyword evidence="6" id="KW-1185">Reference proteome</keyword>
<comment type="caution">
    <text evidence="5">The sequence shown here is derived from an EMBL/GenBank/DDBJ whole genome shotgun (WGS) entry which is preliminary data.</text>
</comment>
<evidence type="ECO:0000313" key="6">
    <source>
        <dbReference type="Proteomes" id="UP001633002"/>
    </source>
</evidence>
<protein>
    <recommendedName>
        <fullName evidence="4">Reverse transcriptase/retrotransposon-derived protein RNase H-like domain-containing protein</fullName>
    </recommendedName>
</protein>
<dbReference type="PANTHER" id="PTHR37984:SF5">
    <property type="entry name" value="PROTEIN NYNRIN-LIKE"/>
    <property type="match status" value="1"/>
</dbReference>
<feature type="coiled-coil region" evidence="2">
    <location>
        <begin position="866"/>
        <end position="893"/>
    </location>
</feature>
<dbReference type="EMBL" id="JBJQOH010000001">
    <property type="protein sequence ID" value="KAL3700954.1"/>
    <property type="molecule type" value="Genomic_DNA"/>
</dbReference>
<name>A0ABD3IHG1_9MARC</name>
<feature type="domain" description="Reverse transcriptase/retrotransposon-derived protein RNase H-like" evidence="4">
    <location>
        <begin position="463"/>
        <end position="563"/>
    </location>
</feature>
<dbReference type="GO" id="GO:0003824">
    <property type="term" value="F:catalytic activity"/>
    <property type="evidence" value="ECO:0007669"/>
    <property type="project" value="UniProtKB-KW"/>
</dbReference>
<evidence type="ECO:0000313" key="5">
    <source>
        <dbReference type="EMBL" id="KAL3700954.1"/>
    </source>
</evidence>
<dbReference type="InterPro" id="IPR043128">
    <property type="entry name" value="Rev_trsase/Diguanyl_cyclase"/>
</dbReference>
<dbReference type="InterPro" id="IPR012337">
    <property type="entry name" value="RNaseH-like_sf"/>
</dbReference>
<dbReference type="InterPro" id="IPR041577">
    <property type="entry name" value="RT_RNaseH_2"/>
</dbReference>
<gene>
    <name evidence="5" type="ORF">R1sor_018976</name>
</gene>
<dbReference type="AlphaFoldDB" id="A0ABD3IHG1"/>
<dbReference type="Proteomes" id="UP001633002">
    <property type="component" value="Unassembled WGS sequence"/>
</dbReference>
<keyword evidence="2" id="KW-0175">Coiled coil</keyword>
<keyword evidence="1" id="KW-0511">Multifunctional enzyme</keyword>
<dbReference type="SUPFAM" id="SSF53098">
    <property type="entry name" value="Ribonuclease H-like"/>
    <property type="match status" value="1"/>
</dbReference>